<protein>
    <submittedName>
        <fullName evidence="2">Uncharacterized protein</fullName>
    </submittedName>
</protein>
<keyword evidence="3" id="KW-1185">Reference proteome</keyword>
<reference evidence="3" key="1">
    <citation type="submission" date="2015-09" db="EMBL/GenBank/DDBJ databases">
        <authorList>
            <consortium name="Pathogen Informatics"/>
        </authorList>
    </citation>
    <scope>NUCLEOTIDE SEQUENCE [LARGE SCALE GENOMIC DNA]</scope>
    <source>
        <strain evidence="3">Lake Konstanz</strain>
    </source>
</reference>
<proteinExistence type="predicted"/>
<evidence type="ECO:0000256" key="1">
    <source>
        <dbReference type="SAM" id="MobiDB-lite"/>
    </source>
</evidence>
<name>A0A0S4IYM4_BODSA</name>
<feature type="region of interest" description="Disordered" evidence="1">
    <location>
        <begin position="1"/>
        <end position="30"/>
    </location>
</feature>
<dbReference type="AlphaFoldDB" id="A0A0S4IYM4"/>
<gene>
    <name evidence="2" type="ORF">BSAL_75630</name>
</gene>
<dbReference type="Proteomes" id="UP000051952">
    <property type="component" value="Unassembled WGS sequence"/>
</dbReference>
<feature type="compositionally biased region" description="Low complexity" evidence="1">
    <location>
        <begin position="1"/>
        <end position="11"/>
    </location>
</feature>
<sequence>MNEAPRSSNDPSPSPPQPITIHNDGAVHPPSRNNVIMVVVPRGTCNDTVHSSIQRTLEGAVSITILPPQQQSSSHSYGGASSPPCRFHDCVAVQWSHPLPLVLAPSASASADMNQLMSLAIDMLTSHCGAGPFTVSHAHMTRAQRLLLHPLTSSLSLAQTPLSATELEFILNKVCRSELMNSERIEVLSVHFASGSDTIVASSVNDDDSVVVDVVFAFQGLKGRNLPQRAQQLINVVCDAFHNMVELSEDEVKILQTPEVAAFAETNGIVVMCPSVVPEGSCESINNLNNVAVAVGLSHAFDALRETIQLREGASC</sequence>
<evidence type="ECO:0000313" key="2">
    <source>
        <dbReference type="EMBL" id="CUG19720.1"/>
    </source>
</evidence>
<accession>A0A0S4IYM4</accession>
<dbReference type="VEuPathDB" id="TriTrypDB:BSAL_75630"/>
<organism evidence="2 3">
    <name type="scientific">Bodo saltans</name>
    <name type="common">Flagellated protozoan</name>
    <dbReference type="NCBI Taxonomy" id="75058"/>
    <lineage>
        <taxon>Eukaryota</taxon>
        <taxon>Discoba</taxon>
        <taxon>Euglenozoa</taxon>
        <taxon>Kinetoplastea</taxon>
        <taxon>Metakinetoplastina</taxon>
        <taxon>Eubodonida</taxon>
        <taxon>Bodonidae</taxon>
        <taxon>Bodo</taxon>
    </lineage>
</organism>
<evidence type="ECO:0000313" key="3">
    <source>
        <dbReference type="Proteomes" id="UP000051952"/>
    </source>
</evidence>
<dbReference type="EMBL" id="CYKH01000695">
    <property type="protein sequence ID" value="CUG19720.1"/>
    <property type="molecule type" value="Genomic_DNA"/>
</dbReference>